<protein>
    <submittedName>
        <fullName evidence="4">Redoxin domain-containing protein</fullName>
    </submittedName>
</protein>
<evidence type="ECO:0000313" key="5">
    <source>
        <dbReference type="Proteomes" id="UP000634522"/>
    </source>
</evidence>
<reference evidence="4 5" key="1">
    <citation type="submission" date="2019-12" db="EMBL/GenBank/DDBJ databases">
        <title>Comparative genomics gives insights into the taxonomy of the Azoarcus-Aromatoleum group and reveals separate origins of nif in the plant-associated Azoarcus and non-plant-associated Aromatoleum sub-groups.</title>
        <authorList>
            <person name="Lafos M."/>
            <person name="Maluk M."/>
            <person name="Batista M."/>
            <person name="Junghare M."/>
            <person name="Carmona M."/>
            <person name="Faoro H."/>
            <person name="Cruz L.M."/>
            <person name="Battistoni F."/>
            <person name="De Souza E."/>
            <person name="Pedrosa F."/>
            <person name="Chen W.-M."/>
            <person name="Poole P.S."/>
            <person name="Dixon R.A."/>
            <person name="James E.K."/>
        </authorList>
    </citation>
    <scope>NUCLEOTIDE SEQUENCE [LARGE SCALE GENOMIC DNA]</scope>
    <source>
        <strain evidence="4 5">T</strain>
    </source>
</reference>
<dbReference type="RefSeq" id="WP_169141460.1">
    <property type="nucleotide sequence ID" value="NZ_WTVS01000031.1"/>
</dbReference>
<dbReference type="SUPFAM" id="SSF52833">
    <property type="entry name" value="Thioredoxin-like"/>
    <property type="match status" value="1"/>
</dbReference>
<dbReference type="EMBL" id="WTVS01000031">
    <property type="protein sequence ID" value="NMF98766.1"/>
    <property type="molecule type" value="Genomic_DNA"/>
</dbReference>
<keyword evidence="5" id="KW-1185">Reference proteome</keyword>
<keyword evidence="2" id="KW-0732">Signal</keyword>
<dbReference type="InterPro" id="IPR006311">
    <property type="entry name" value="TAT_signal"/>
</dbReference>
<dbReference type="InterPro" id="IPR036249">
    <property type="entry name" value="Thioredoxin-like_sf"/>
</dbReference>
<organism evidence="4 5">
    <name type="scientific">Aromatoleum toluolicum</name>
    <dbReference type="NCBI Taxonomy" id="90060"/>
    <lineage>
        <taxon>Bacteria</taxon>
        <taxon>Pseudomonadati</taxon>
        <taxon>Pseudomonadota</taxon>
        <taxon>Betaproteobacteria</taxon>
        <taxon>Rhodocyclales</taxon>
        <taxon>Rhodocyclaceae</taxon>
        <taxon>Aromatoleum</taxon>
    </lineage>
</organism>
<dbReference type="PROSITE" id="PS00194">
    <property type="entry name" value="THIOREDOXIN_1"/>
    <property type="match status" value="1"/>
</dbReference>
<proteinExistence type="predicted"/>
<evidence type="ECO:0000256" key="1">
    <source>
        <dbReference type="ARBA" id="ARBA00023284"/>
    </source>
</evidence>
<name>A0ABX1NHN0_9RHOO</name>
<feature type="chain" id="PRO_5045893107" evidence="2">
    <location>
        <begin position="31"/>
        <end position="185"/>
    </location>
</feature>
<evidence type="ECO:0000259" key="3">
    <source>
        <dbReference type="PROSITE" id="PS51352"/>
    </source>
</evidence>
<dbReference type="PROSITE" id="PS51318">
    <property type="entry name" value="TAT"/>
    <property type="match status" value="1"/>
</dbReference>
<dbReference type="InterPro" id="IPR013766">
    <property type="entry name" value="Thioredoxin_domain"/>
</dbReference>
<dbReference type="InterPro" id="IPR017937">
    <property type="entry name" value="Thioredoxin_CS"/>
</dbReference>
<dbReference type="InterPro" id="IPR000866">
    <property type="entry name" value="AhpC/TSA"/>
</dbReference>
<dbReference type="Pfam" id="PF00578">
    <property type="entry name" value="AhpC-TSA"/>
    <property type="match status" value="1"/>
</dbReference>
<comment type="caution">
    <text evidence="4">The sequence shown here is derived from an EMBL/GenBank/DDBJ whole genome shotgun (WGS) entry which is preliminary data.</text>
</comment>
<sequence>MFDPHCAGRRRVLASIGGLVAAAFAPPALALPGNSRTQLPGERLETLAQLPPAPPALRRALEPLRGKSVLVNFWATWCEPCRTEMPALVSLAESEPGLALVTIAVADRADDVRRFFDDHLVDPPLVNDPEQVISRAWDVRYLPTTVLLDAAHQPLLRARGELDWHHDSVRARIRSAATATRPTRT</sequence>
<evidence type="ECO:0000256" key="2">
    <source>
        <dbReference type="SAM" id="SignalP"/>
    </source>
</evidence>
<gene>
    <name evidence="4" type="ORF">GPA27_15385</name>
</gene>
<keyword evidence="1" id="KW-0676">Redox-active center</keyword>
<dbReference type="Gene3D" id="3.40.30.10">
    <property type="entry name" value="Glutaredoxin"/>
    <property type="match status" value="1"/>
</dbReference>
<accession>A0ABX1NHN0</accession>
<dbReference type="Proteomes" id="UP000634522">
    <property type="component" value="Unassembled WGS sequence"/>
</dbReference>
<evidence type="ECO:0000313" key="4">
    <source>
        <dbReference type="EMBL" id="NMF98766.1"/>
    </source>
</evidence>
<dbReference type="PROSITE" id="PS51352">
    <property type="entry name" value="THIOREDOXIN_2"/>
    <property type="match status" value="1"/>
</dbReference>
<dbReference type="CDD" id="cd02966">
    <property type="entry name" value="TlpA_like_family"/>
    <property type="match status" value="1"/>
</dbReference>
<dbReference type="InterPro" id="IPR050553">
    <property type="entry name" value="Thioredoxin_ResA/DsbE_sf"/>
</dbReference>
<feature type="signal peptide" evidence="2">
    <location>
        <begin position="1"/>
        <end position="30"/>
    </location>
</feature>
<dbReference type="PANTHER" id="PTHR42852">
    <property type="entry name" value="THIOL:DISULFIDE INTERCHANGE PROTEIN DSBE"/>
    <property type="match status" value="1"/>
</dbReference>
<feature type="domain" description="Thioredoxin" evidence="3">
    <location>
        <begin position="15"/>
        <end position="178"/>
    </location>
</feature>
<dbReference type="PANTHER" id="PTHR42852:SF17">
    <property type="entry name" value="THIOREDOXIN-LIKE PROTEIN HI_1115"/>
    <property type="match status" value="1"/>
</dbReference>